<dbReference type="OMA" id="HELHIDI"/>
<keyword evidence="2" id="KW-0964">Secreted</keyword>
<dbReference type="GO" id="GO:0009277">
    <property type="term" value="C:fungal-type cell wall"/>
    <property type="evidence" value="ECO:0007669"/>
    <property type="project" value="UniProtKB-ARBA"/>
</dbReference>
<feature type="compositionally biased region" description="Low complexity" evidence="5">
    <location>
        <begin position="402"/>
        <end position="430"/>
    </location>
</feature>
<dbReference type="Proteomes" id="UP000000689">
    <property type="component" value="Chromosome 10"/>
</dbReference>
<evidence type="ECO:0000256" key="5">
    <source>
        <dbReference type="SAM" id="MobiDB-lite"/>
    </source>
</evidence>
<evidence type="ECO:0000256" key="3">
    <source>
        <dbReference type="ARBA" id="ARBA00022729"/>
    </source>
</evidence>
<feature type="compositionally biased region" description="Polar residues" evidence="5">
    <location>
        <begin position="388"/>
        <end position="399"/>
    </location>
</feature>
<accession>G0WH06</accession>
<feature type="chain" id="PRO_5003411151" description="Hyphally-regulated cell wall protein N-terminal domain-containing protein" evidence="6">
    <location>
        <begin position="22"/>
        <end position="442"/>
    </location>
</feature>
<evidence type="ECO:0000256" key="2">
    <source>
        <dbReference type="ARBA" id="ARBA00022525"/>
    </source>
</evidence>
<evidence type="ECO:0000256" key="4">
    <source>
        <dbReference type="ARBA" id="ARBA00023180"/>
    </source>
</evidence>
<dbReference type="GO" id="GO:0005576">
    <property type="term" value="C:extracellular region"/>
    <property type="evidence" value="ECO:0007669"/>
    <property type="project" value="UniProtKB-SubCell"/>
</dbReference>
<feature type="compositionally biased region" description="Polar residues" evidence="5">
    <location>
        <begin position="367"/>
        <end position="379"/>
    </location>
</feature>
<evidence type="ECO:0000256" key="1">
    <source>
        <dbReference type="ARBA" id="ARBA00004613"/>
    </source>
</evidence>
<dbReference type="AlphaFoldDB" id="G0WH06"/>
<evidence type="ECO:0000259" key="7">
    <source>
        <dbReference type="Pfam" id="PF11765"/>
    </source>
</evidence>
<feature type="domain" description="Hyphally-regulated cell wall protein N-terminal" evidence="7">
    <location>
        <begin position="18"/>
        <end position="315"/>
    </location>
</feature>
<protein>
    <recommendedName>
        <fullName evidence="7">Hyphally-regulated cell wall protein N-terminal domain-containing protein</fullName>
    </recommendedName>
</protein>
<comment type="subcellular location">
    <subcellularLocation>
        <location evidence="1">Secreted</location>
    </subcellularLocation>
</comment>
<dbReference type="EMBL" id="HE580276">
    <property type="protein sequence ID" value="CCD27084.1"/>
    <property type="molecule type" value="Genomic_DNA"/>
</dbReference>
<dbReference type="InterPro" id="IPR021031">
    <property type="entry name" value="Hyphal-reg_cell_wall_N"/>
</dbReference>
<proteinExistence type="predicted"/>
<feature type="signal peptide" evidence="6">
    <location>
        <begin position="1"/>
        <end position="21"/>
    </location>
</feature>
<dbReference type="STRING" id="1071378.G0WH06"/>
<dbReference type="Pfam" id="PF11765">
    <property type="entry name" value="Hyphal_reg_CWP"/>
    <property type="match status" value="1"/>
</dbReference>
<feature type="compositionally biased region" description="Basic and acidic residues" evidence="5">
    <location>
        <begin position="431"/>
        <end position="442"/>
    </location>
</feature>
<dbReference type="KEGG" id="ndi:NDAI_0J01920"/>
<name>G0WH06_NAUDC</name>
<feature type="region of interest" description="Disordered" evidence="5">
    <location>
        <begin position="367"/>
        <end position="442"/>
    </location>
</feature>
<evidence type="ECO:0000313" key="9">
    <source>
        <dbReference type="Proteomes" id="UP000000689"/>
    </source>
</evidence>
<evidence type="ECO:0000256" key="6">
    <source>
        <dbReference type="SAM" id="SignalP"/>
    </source>
</evidence>
<gene>
    <name evidence="8" type="primary">NDAI0J01920</name>
    <name evidence="8" type="ordered locus">NDAI_0J01920</name>
</gene>
<keyword evidence="4" id="KW-0325">Glycoprotein</keyword>
<organism evidence="8 9">
    <name type="scientific">Naumovozyma dairenensis (strain ATCC 10597 / BCRC 20456 / CBS 421 / NBRC 0211 / NRRL Y-12639)</name>
    <name type="common">Saccharomyces dairenensis</name>
    <dbReference type="NCBI Taxonomy" id="1071378"/>
    <lineage>
        <taxon>Eukaryota</taxon>
        <taxon>Fungi</taxon>
        <taxon>Dikarya</taxon>
        <taxon>Ascomycota</taxon>
        <taxon>Saccharomycotina</taxon>
        <taxon>Saccharomycetes</taxon>
        <taxon>Saccharomycetales</taxon>
        <taxon>Saccharomycetaceae</taxon>
        <taxon>Naumovozyma</taxon>
    </lineage>
</organism>
<evidence type="ECO:0000313" key="8">
    <source>
        <dbReference type="EMBL" id="CCD27084.1"/>
    </source>
</evidence>
<sequence>MVSKYYILVILASLMLNVASAFDLFGRLHYVGGAEYRFPFFIKKGAVFAITGGRHVGFDNNLSNQGDVCVGSSNVTGSTFHNDGNLLLSETIDLSLTDFLNNGFFGIRGKITTTGSTTVFTRNSFINIGILHIETTSQLTLGTGADQMQNKGTIIFNGGNHTLSSSMMGSGCVAMLNQHELHIDISKTFDNIFYCDSYKKDIHFFGMPNLIGLPITFRGFSKNHDLYFHGSQTARTHILVGSYSPLTGTLVVVTTPKPFSGAYDILTRSIFIGFGYDMFQFNFEFMTHRGLPVVHISYNKQGPYSDIPDRCSIPTGKPNFDQCVSSAGPGTTYVSGSTPTPISTVLSSAATRTTSTLLRSTATDVISSPVTSSTVEAPQTTTSTTSTANVVSSPLTSSAVVAPPTTTSITTTSFQPTTITATSSTSTTTSRKPDATITERKH</sequence>
<reference evidence="8 9" key="1">
    <citation type="journal article" date="2011" name="Proc. Natl. Acad. Sci. U.S.A.">
        <title>Evolutionary erosion of yeast sex chromosomes by mating-type switching accidents.</title>
        <authorList>
            <person name="Gordon J.L."/>
            <person name="Armisen D."/>
            <person name="Proux-Wera E."/>
            <person name="Oheigeartaigh S.S."/>
            <person name="Byrne K.P."/>
            <person name="Wolfe K.H."/>
        </authorList>
    </citation>
    <scope>NUCLEOTIDE SEQUENCE [LARGE SCALE GENOMIC DNA]</scope>
    <source>
        <strain evidence="9">ATCC 10597 / BCRC 20456 / CBS 421 / NBRC 0211 / NRRL Y-12639</strain>
    </source>
</reference>
<keyword evidence="3 6" id="KW-0732">Signal</keyword>
<dbReference type="HOGENOM" id="CLU_580158_0_0_1"/>
<dbReference type="GeneID" id="11494343"/>
<dbReference type="RefSeq" id="XP_003672327.1">
    <property type="nucleotide sequence ID" value="XM_003672279.1"/>
</dbReference>
<keyword evidence="9" id="KW-1185">Reference proteome</keyword>